<dbReference type="AlphaFoldDB" id="A0A383A2B7"/>
<dbReference type="EMBL" id="UINC01188460">
    <property type="protein sequence ID" value="SVE01690.1"/>
    <property type="molecule type" value="Genomic_DNA"/>
</dbReference>
<proteinExistence type="predicted"/>
<gene>
    <name evidence="1" type="ORF">METZ01_LOCUS454544</name>
</gene>
<name>A0A383A2B7_9ZZZZ</name>
<reference evidence="1" key="1">
    <citation type="submission" date="2018-05" db="EMBL/GenBank/DDBJ databases">
        <authorList>
            <person name="Lanie J.A."/>
            <person name="Ng W.-L."/>
            <person name="Kazmierczak K.M."/>
            <person name="Andrzejewski T.M."/>
            <person name="Davidsen T.M."/>
            <person name="Wayne K.J."/>
            <person name="Tettelin H."/>
            <person name="Glass J.I."/>
            <person name="Rusch D."/>
            <person name="Podicherti R."/>
            <person name="Tsui H.-C.T."/>
            <person name="Winkler M.E."/>
        </authorList>
    </citation>
    <scope>NUCLEOTIDE SEQUENCE</scope>
</reference>
<dbReference type="Pfam" id="PF26099">
    <property type="entry name" value="DUF8034"/>
    <property type="match status" value="1"/>
</dbReference>
<accession>A0A383A2B7</accession>
<dbReference type="InterPro" id="IPR058347">
    <property type="entry name" value="DUF8034"/>
</dbReference>
<protein>
    <submittedName>
        <fullName evidence="1">Uncharacterized protein</fullName>
    </submittedName>
</protein>
<sequence>GPDDAIENLTGWPILHMLGASDTILHMYKKAWEGHLRQYTEAKTVEVPIARDGMYYKEFPVMFDWFHNAEGLTVFNLQGLSDPDDPNFQRRVKRYAGFYMNEDNQANNYDPEHKIIRSMFNGSRGPLLRKATALDWAGDPIEVGGRFDPKHGERNFDEMLAHFKDYTDIVGDHPLNLAATSLATNAYMLTGASKYREWLLEYVDAWVERTDSNGGIIPSNIGLDGTIGGECQGKWYGGCYGWAFTVAVPQTGKL</sequence>
<evidence type="ECO:0000313" key="1">
    <source>
        <dbReference type="EMBL" id="SVE01690.1"/>
    </source>
</evidence>
<feature type="non-terminal residue" evidence="1">
    <location>
        <position position="254"/>
    </location>
</feature>
<organism evidence="1">
    <name type="scientific">marine metagenome</name>
    <dbReference type="NCBI Taxonomy" id="408172"/>
    <lineage>
        <taxon>unclassified sequences</taxon>
        <taxon>metagenomes</taxon>
        <taxon>ecological metagenomes</taxon>
    </lineage>
</organism>
<feature type="non-terminal residue" evidence="1">
    <location>
        <position position="1"/>
    </location>
</feature>